<accession>A0A6N6W1F5</accession>
<sequence>MQYPFSPVVRWSEDSHERQCDKACRFGTEQITSWGAAIYQFNKNWFGGAMIYYQRLTGSAAESPIVTQRGTRNQITYGVGVAYAFR</sequence>
<dbReference type="Proteomes" id="UP000463700">
    <property type="component" value="Unassembled WGS sequence"/>
</dbReference>
<organism evidence="1 2">
    <name type="scientific">Paraburkholderia madseniana</name>
    <dbReference type="NCBI Taxonomy" id="2599607"/>
    <lineage>
        <taxon>Bacteria</taxon>
        <taxon>Pseudomonadati</taxon>
        <taxon>Pseudomonadota</taxon>
        <taxon>Betaproteobacteria</taxon>
        <taxon>Burkholderiales</taxon>
        <taxon>Burkholderiaceae</taxon>
        <taxon>Paraburkholderia</taxon>
    </lineage>
</organism>
<gene>
    <name evidence="1" type="ORF">FSO04_40875</name>
</gene>
<comment type="caution">
    <text evidence="1">The sequence shown here is derived from an EMBL/GenBank/DDBJ whole genome shotgun (WGS) entry which is preliminary data.</text>
</comment>
<dbReference type="RefSeq" id="WP_154567074.1">
    <property type="nucleotide sequence ID" value="NZ_VOSW01000139.1"/>
</dbReference>
<name>A0A6N6W1F5_9BURK</name>
<evidence type="ECO:0008006" key="3">
    <source>
        <dbReference type="Google" id="ProtNLM"/>
    </source>
</evidence>
<dbReference type="InterPro" id="IPR010583">
    <property type="entry name" value="MipA"/>
</dbReference>
<dbReference type="Pfam" id="PF06629">
    <property type="entry name" value="MipA"/>
    <property type="match status" value="1"/>
</dbReference>
<evidence type="ECO:0000313" key="1">
    <source>
        <dbReference type="EMBL" id="KAE8754206.1"/>
    </source>
</evidence>
<dbReference type="OrthoDB" id="8585044at2"/>
<reference evidence="1 2" key="1">
    <citation type="journal article" date="2020" name="Int. J. Syst. Evol. Microbiol.">
        <title>Paraburkholderia madseniana sp. nov., a phenolic acid-degrading bacterium isolated from acidic forest soil.</title>
        <authorList>
            <person name="Wilhelm R.C."/>
            <person name="Murphy S.J.L."/>
            <person name="Feriancek N.M."/>
            <person name="Karasz D.C."/>
            <person name="DeRito C.M."/>
            <person name="Newman J.D."/>
            <person name="Buckley D.H."/>
        </authorList>
    </citation>
    <scope>NUCLEOTIDE SEQUENCE [LARGE SCALE GENOMIC DNA]</scope>
    <source>
        <strain evidence="1 2">RP11</strain>
    </source>
</reference>
<dbReference type="AlphaFoldDB" id="A0A6N6W1F5"/>
<dbReference type="EMBL" id="VOSW01000139">
    <property type="protein sequence ID" value="KAE8754206.1"/>
    <property type="molecule type" value="Genomic_DNA"/>
</dbReference>
<protein>
    <recommendedName>
        <fullName evidence="3">MipA/OmpV family protein</fullName>
    </recommendedName>
</protein>
<proteinExistence type="predicted"/>
<evidence type="ECO:0000313" key="2">
    <source>
        <dbReference type="Proteomes" id="UP000463700"/>
    </source>
</evidence>